<comment type="caution">
    <text evidence="1">The sequence shown here is derived from an EMBL/GenBank/DDBJ whole genome shotgun (WGS) entry which is preliminary data.</text>
</comment>
<accession>R5ZSW5</accession>
<evidence type="ECO:0000313" key="1">
    <source>
        <dbReference type="EMBL" id="CDA41925.1"/>
    </source>
</evidence>
<gene>
    <name evidence="1" type="ORF">BN765_00879</name>
</gene>
<protein>
    <recommendedName>
        <fullName evidence="3">LXG domain-containing protein</fullName>
    </recommendedName>
</protein>
<dbReference type="Proteomes" id="UP000018175">
    <property type="component" value="Unassembled WGS sequence"/>
</dbReference>
<sequence>MAGTSLQIDDEYCENMKKYYTDQGEKLEGYLSEYITILENISKTGIKKGNVNSSLKSYISYAKKLKGQINNASKTAESQVTNFLKSIDEADQYLF</sequence>
<reference evidence="1" key="1">
    <citation type="submission" date="2012-11" db="EMBL/GenBank/DDBJ databases">
        <title>Dependencies among metagenomic species, viruses, plasmids and units of genetic variation.</title>
        <authorList>
            <person name="Nielsen H.B."/>
            <person name="Almeida M."/>
            <person name="Juncker A.S."/>
            <person name="Rasmussen S."/>
            <person name="Li J."/>
            <person name="Sunagawa S."/>
            <person name="Plichta D."/>
            <person name="Gautier L."/>
            <person name="Le Chatelier E."/>
            <person name="Peletier E."/>
            <person name="Bonde I."/>
            <person name="Nielsen T."/>
            <person name="Manichanh C."/>
            <person name="Arumugam M."/>
            <person name="Batto J."/>
            <person name="Santos M.B.Q.D."/>
            <person name="Blom N."/>
            <person name="Borruel N."/>
            <person name="Burgdorf K.S."/>
            <person name="Boumezbeur F."/>
            <person name="Casellas F."/>
            <person name="Dore J."/>
            <person name="Guarner F."/>
            <person name="Hansen T."/>
            <person name="Hildebrand F."/>
            <person name="Kaas R.S."/>
            <person name="Kennedy S."/>
            <person name="Kristiansen K."/>
            <person name="Kultima J.R."/>
            <person name="Leonard P."/>
            <person name="Levenez F."/>
            <person name="Lund O."/>
            <person name="Moumen B."/>
            <person name="Le Paslier D."/>
            <person name="Pons N."/>
            <person name="Pedersen O."/>
            <person name="Prifti E."/>
            <person name="Qin J."/>
            <person name="Raes J."/>
            <person name="Tap J."/>
            <person name="Tims S."/>
            <person name="Ussery D.W."/>
            <person name="Yamada T."/>
            <person name="MetaHit consortium"/>
            <person name="Renault P."/>
            <person name="Sicheritz-Ponten T."/>
            <person name="Bork P."/>
            <person name="Wang J."/>
            <person name="Brunak S."/>
            <person name="Ehrlich S.D."/>
        </authorList>
    </citation>
    <scope>NUCLEOTIDE SEQUENCE [LARGE SCALE GENOMIC DNA]</scope>
</reference>
<dbReference type="EMBL" id="CBBU010000170">
    <property type="protein sequence ID" value="CDA41925.1"/>
    <property type="molecule type" value="Genomic_DNA"/>
</dbReference>
<dbReference type="AlphaFoldDB" id="R5ZSW5"/>
<evidence type="ECO:0000313" key="2">
    <source>
        <dbReference type="Proteomes" id="UP000018175"/>
    </source>
</evidence>
<proteinExistence type="predicted"/>
<organism evidence="1 2">
    <name type="scientific">Lachnospira eligens CAG:72</name>
    <dbReference type="NCBI Taxonomy" id="1263077"/>
    <lineage>
        <taxon>Bacteria</taxon>
        <taxon>Bacillati</taxon>
        <taxon>Bacillota</taxon>
        <taxon>Clostridia</taxon>
        <taxon>Lachnospirales</taxon>
        <taxon>Lachnospiraceae</taxon>
        <taxon>Lachnospira</taxon>
    </lineage>
</organism>
<evidence type="ECO:0008006" key="3">
    <source>
        <dbReference type="Google" id="ProtNLM"/>
    </source>
</evidence>
<name>R5ZSW5_9FIRM</name>